<reference evidence="3 4" key="1">
    <citation type="journal article" date="2011" name="J. Microbiol.">
        <title>Gramella jeungdoensis sp. nov., isolated from a solar saltern in Korea.</title>
        <authorList>
            <person name="Joung Y."/>
            <person name="Kim H."/>
            <person name="Jang T."/>
            <person name="Ahn T.S."/>
            <person name="Joh K."/>
        </authorList>
    </citation>
    <scope>NUCLEOTIDE SEQUENCE [LARGE SCALE GENOMIC DNA]</scope>
    <source>
        <strain evidence="3 4">KCTC 23123</strain>
    </source>
</reference>
<dbReference type="Gene3D" id="3.30.1490.20">
    <property type="entry name" value="ATP-grasp fold, A domain"/>
    <property type="match status" value="1"/>
</dbReference>
<dbReference type="OrthoDB" id="9775266at2"/>
<evidence type="ECO:0000313" key="3">
    <source>
        <dbReference type="EMBL" id="TEW77096.1"/>
    </source>
</evidence>
<feature type="transmembrane region" description="Helical" evidence="1">
    <location>
        <begin position="15"/>
        <end position="33"/>
    </location>
</feature>
<comment type="caution">
    <text evidence="3">The sequence shown here is derived from an EMBL/GenBank/DDBJ whole genome shotgun (WGS) entry which is preliminary data.</text>
</comment>
<proteinExistence type="predicted"/>
<feature type="domain" description="ATP-grasp fold RimK-type" evidence="2">
    <location>
        <begin position="57"/>
        <end position="146"/>
    </location>
</feature>
<organism evidence="3 4">
    <name type="scientific">Gramella jeungdoensis</name>
    <dbReference type="NCBI Taxonomy" id="708091"/>
    <lineage>
        <taxon>Bacteria</taxon>
        <taxon>Pseudomonadati</taxon>
        <taxon>Bacteroidota</taxon>
        <taxon>Flavobacteriia</taxon>
        <taxon>Flavobacteriales</taxon>
        <taxon>Flavobacteriaceae</taxon>
        <taxon>Christiangramia</taxon>
    </lineage>
</organism>
<dbReference type="EMBL" id="SNQI01000001">
    <property type="protein sequence ID" value="TEW77096.1"/>
    <property type="molecule type" value="Genomic_DNA"/>
</dbReference>
<gene>
    <name evidence="3" type="ORF">E2488_04415</name>
</gene>
<protein>
    <recommendedName>
        <fullName evidence="2">ATP-grasp fold RimK-type domain-containing protein</fullName>
    </recommendedName>
</protein>
<keyword evidence="1" id="KW-0812">Transmembrane</keyword>
<accession>A0A4Y8AX27</accession>
<dbReference type="RefSeq" id="WP_134247104.1">
    <property type="nucleotide sequence ID" value="NZ_SNQI01000001.1"/>
</dbReference>
<evidence type="ECO:0000313" key="4">
    <source>
        <dbReference type="Proteomes" id="UP000298517"/>
    </source>
</evidence>
<keyword evidence="1" id="KW-0472">Membrane</keyword>
<keyword evidence="1" id="KW-1133">Transmembrane helix</keyword>
<dbReference type="AlphaFoldDB" id="A0A4Y8AX27"/>
<dbReference type="SUPFAM" id="SSF56059">
    <property type="entry name" value="Glutathione synthetase ATP-binding domain-like"/>
    <property type="match status" value="1"/>
</dbReference>
<evidence type="ECO:0000259" key="2">
    <source>
        <dbReference type="Pfam" id="PF08443"/>
    </source>
</evidence>
<dbReference type="Pfam" id="PF08443">
    <property type="entry name" value="RimK"/>
    <property type="match status" value="1"/>
</dbReference>
<name>A0A4Y8AX27_9FLAO</name>
<sequence length="351" mass="40777">MKVKNLKTILQWEYWPPYMFYVPLLPYAFYLAIKSRSFGFFSAVNPSIEGSGNGLESKFKTLQLIPDKYKPQSIFVSKSQQFEKTLSDIKNKNIEFPLIIKPNIGFRGLLVKKINSQEELQNYLKKYNTIDLIIQEFIAYKNECGIFYYKEPGNKKGIITSITLKKYLVVIGDGKSTLLELIKKSERAKNYLNIVLELNKANLEYIPKINEEIILNVIGNHSKGTQFINGNHLINSYLKNTLDTINLDINGWNYGRIDVKYNNFNELLNRENFKIIEINGVIAEPTHIYDTSKGTYLKALKSIKNHWEIIYKIGVKNKQLNKGEYTNLEYLISVYLKYKNYIKTVKKLAAN</sequence>
<keyword evidence="4" id="KW-1185">Reference proteome</keyword>
<dbReference type="InterPro" id="IPR013651">
    <property type="entry name" value="ATP-grasp_RimK-type"/>
</dbReference>
<dbReference type="Proteomes" id="UP000298517">
    <property type="component" value="Unassembled WGS sequence"/>
</dbReference>
<evidence type="ECO:0000256" key="1">
    <source>
        <dbReference type="SAM" id="Phobius"/>
    </source>
</evidence>
<dbReference type="InterPro" id="IPR013815">
    <property type="entry name" value="ATP_grasp_subdomain_1"/>
</dbReference>
<dbReference type="GO" id="GO:0005524">
    <property type="term" value="F:ATP binding"/>
    <property type="evidence" value="ECO:0007669"/>
    <property type="project" value="InterPro"/>
</dbReference>